<sequence length="109" mass="12132">MSIRIVEAVEITPEQLRERLEAFAKHWTATSKDTEFPYGKGTFLRFVPQMADALRVGADNPVLVVQRPRGSTTATIAFLNQHGVIQTHAFNATQVRPLEDVTVAEPVDD</sequence>
<protein>
    <submittedName>
        <fullName evidence="1">Uncharacterized protein</fullName>
    </submittedName>
</protein>
<accession>A0ABV9NPU4</accession>
<proteinExistence type="predicted"/>
<keyword evidence="2" id="KW-1185">Reference proteome</keyword>
<evidence type="ECO:0000313" key="1">
    <source>
        <dbReference type="EMBL" id="MFC4729083.1"/>
    </source>
</evidence>
<dbReference type="Proteomes" id="UP001595892">
    <property type="component" value="Unassembled WGS sequence"/>
</dbReference>
<dbReference type="EMBL" id="JBHSGG010000036">
    <property type="protein sequence ID" value="MFC4729083.1"/>
    <property type="molecule type" value="Genomic_DNA"/>
</dbReference>
<comment type="caution">
    <text evidence="1">The sequence shown here is derived from an EMBL/GenBank/DDBJ whole genome shotgun (WGS) entry which is preliminary data.</text>
</comment>
<dbReference type="RefSeq" id="WP_377005155.1">
    <property type="nucleotide sequence ID" value="NZ_JBHSGG010000036.1"/>
</dbReference>
<gene>
    <name evidence="1" type="ORF">ACFO3Q_12990</name>
</gene>
<reference evidence="2" key="1">
    <citation type="journal article" date="2019" name="Int. J. Syst. Evol. Microbiol.">
        <title>The Global Catalogue of Microorganisms (GCM) 10K type strain sequencing project: providing services to taxonomists for standard genome sequencing and annotation.</title>
        <authorList>
            <consortium name="The Broad Institute Genomics Platform"/>
            <consortium name="The Broad Institute Genome Sequencing Center for Infectious Disease"/>
            <person name="Wu L."/>
            <person name="Ma J."/>
        </authorList>
    </citation>
    <scope>NUCLEOTIDE SEQUENCE [LARGE SCALE GENOMIC DNA]</scope>
    <source>
        <strain evidence="2">CGMCC 1.13574</strain>
    </source>
</reference>
<evidence type="ECO:0000313" key="2">
    <source>
        <dbReference type="Proteomes" id="UP001595892"/>
    </source>
</evidence>
<organism evidence="1 2">
    <name type="scientific">Coralloluteibacterium thermophilum</name>
    <dbReference type="NCBI Taxonomy" id="2707049"/>
    <lineage>
        <taxon>Bacteria</taxon>
        <taxon>Pseudomonadati</taxon>
        <taxon>Pseudomonadota</taxon>
        <taxon>Gammaproteobacteria</taxon>
        <taxon>Lysobacterales</taxon>
        <taxon>Lysobacteraceae</taxon>
        <taxon>Coralloluteibacterium</taxon>
    </lineage>
</organism>
<name>A0ABV9NPU4_9GAMM</name>